<proteinExistence type="inferred from homology"/>
<dbReference type="AlphaFoldDB" id="A0A6N8G1F7"/>
<dbReference type="InterPro" id="IPR010920">
    <property type="entry name" value="LSM_dom_sf"/>
</dbReference>
<dbReference type="SUPFAM" id="SSF82861">
    <property type="entry name" value="Mechanosensitive channel protein MscS (YggB), transmembrane region"/>
    <property type="match status" value="1"/>
</dbReference>
<dbReference type="OrthoDB" id="9809206at2"/>
<dbReference type="InterPro" id="IPR049278">
    <property type="entry name" value="MS_channel_C"/>
</dbReference>
<evidence type="ECO:0000259" key="9">
    <source>
        <dbReference type="Pfam" id="PF21082"/>
    </source>
</evidence>
<feature type="transmembrane region" description="Helical" evidence="7">
    <location>
        <begin position="242"/>
        <end position="262"/>
    </location>
</feature>
<dbReference type="PANTHER" id="PTHR30221">
    <property type="entry name" value="SMALL-CONDUCTANCE MECHANOSENSITIVE CHANNEL"/>
    <property type="match status" value="1"/>
</dbReference>
<dbReference type="Pfam" id="PF21082">
    <property type="entry name" value="MS_channel_3rd"/>
    <property type="match status" value="1"/>
</dbReference>
<dbReference type="InterPro" id="IPR011014">
    <property type="entry name" value="MscS_channel_TM-2"/>
</dbReference>
<reference evidence="10 11" key="1">
    <citation type="journal article" date="2019" name="Front. Microbiol.">
        <title>Genomic Features for Desiccation Tolerance and Sugar Biosynthesis in the Extremophile Gloeocapsopsis sp. UTEX B3054.</title>
        <authorList>
            <person name="Urrejola C."/>
            <person name="Alcorta J."/>
            <person name="Salas L."/>
            <person name="Vasquez M."/>
            <person name="Polz M.F."/>
            <person name="Vicuna R."/>
            <person name="Diez B."/>
        </authorList>
    </citation>
    <scope>NUCLEOTIDE SEQUENCE [LARGE SCALE GENOMIC DNA]</scope>
    <source>
        <strain evidence="10 11">1H9</strain>
    </source>
</reference>
<keyword evidence="6 7" id="KW-0472">Membrane</keyword>
<sequence>MGKRKQADRRIHIFVFVTSLILVRSHIGLAQDIPIIETPPAPTETSIDGLFFADVLVRGRPIFQVGSLPELSATERAQIINRRIASVLARSQAIGTVTVQTSPQRNIATLQVNNRVLMTVTQQDAEDFGVSVEELAQQWAIALNQAFDQPPLAIDVVQRVEITMRELVRDIIDNLPSIIGGLIIVVLTWTIARGVRQVAYSWAQRTEGDRSTEILIAKLGYGGVWVGGSIIALGVLGLDFTALLGTLGLTTVAIGFSLRDILGNYISGVILLAARPFRLGDQVVIKEFEGTITQIQLRATTIQTYDGRMVYVPNQEVFQASITNNTASSVRRSSVIVGIDYAADINTAKQIIRDAVLTINGVEVSQPLEILIRELAPSTVNIEVRFWVNSRRMAFLEATSQVAQVIKESLMNAGIELPTDIYTLEFRNSLPILHQRQHQNTLTKQHNGQAEE</sequence>
<gene>
    <name evidence="10" type="ORF">BWI75_22115</name>
</gene>
<dbReference type="Pfam" id="PF00924">
    <property type="entry name" value="MS_channel_2nd"/>
    <property type="match status" value="1"/>
</dbReference>
<dbReference type="SUPFAM" id="SSF50182">
    <property type="entry name" value="Sm-like ribonucleoproteins"/>
    <property type="match status" value="1"/>
</dbReference>
<dbReference type="RefSeq" id="WP_105218903.1">
    <property type="nucleotide sequence ID" value="NZ_CAWNSU010000023.1"/>
</dbReference>
<keyword evidence="11" id="KW-1185">Reference proteome</keyword>
<evidence type="ECO:0000256" key="2">
    <source>
        <dbReference type="ARBA" id="ARBA00008017"/>
    </source>
</evidence>
<evidence type="ECO:0000313" key="11">
    <source>
        <dbReference type="Proteomes" id="UP000441797"/>
    </source>
</evidence>
<protein>
    <submittedName>
        <fullName evidence="10">Transporter</fullName>
    </submittedName>
</protein>
<evidence type="ECO:0000256" key="4">
    <source>
        <dbReference type="ARBA" id="ARBA00022692"/>
    </source>
</evidence>
<keyword evidence="3" id="KW-1003">Cell membrane</keyword>
<name>A0A6N8G1F7_9CHRO</name>
<dbReference type="Pfam" id="PF05552">
    <property type="entry name" value="MS_channel_1st_1"/>
    <property type="match status" value="1"/>
</dbReference>
<feature type="domain" description="Mechanosensitive ion channel MscS C-terminal" evidence="9">
    <location>
        <begin position="335"/>
        <end position="417"/>
    </location>
</feature>
<dbReference type="Proteomes" id="UP000441797">
    <property type="component" value="Unassembled WGS sequence"/>
</dbReference>
<dbReference type="InterPro" id="IPR023408">
    <property type="entry name" value="MscS_beta-dom_sf"/>
</dbReference>
<keyword evidence="4 7" id="KW-0812">Transmembrane</keyword>
<dbReference type="EMBL" id="NAPY01000053">
    <property type="protein sequence ID" value="MUL38929.1"/>
    <property type="molecule type" value="Genomic_DNA"/>
</dbReference>
<evidence type="ECO:0000256" key="1">
    <source>
        <dbReference type="ARBA" id="ARBA00004651"/>
    </source>
</evidence>
<feature type="transmembrane region" description="Helical" evidence="7">
    <location>
        <begin position="215"/>
        <end position="236"/>
    </location>
</feature>
<comment type="subcellular location">
    <subcellularLocation>
        <location evidence="1">Cell membrane</location>
        <topology evidence="1">Multi-pass membrane protein</topology>
    </subcellularLocation>
</comment>
<dbReference type="InterPro" id="IPR008910">
    <property type="entry name" value="MSC_TM_helix"/>
</dbReference>
<dbReference type="InterPro" id="IPR006685">
    <property type="entry name" value="MscS_channel_2nd"/>
</dbReference>
<dbReference type="Gene3D" id="3.30.70.100">
    <property type="match status" value="1"/>
</dbReference>
<evidence type="ECO:0000313" key="10">
    <source>
        <dbReference type="EMBL" id="MUL38929.1"/>
    </source>
</evidence>
<evidence type="ECO:0000259" key="8">
    <source>
        <dbReference type="Pfam" id="PF00924"/>
    </source>
</evidence>
<evidence type="ECO:0000256" key="6">
    <source>
        <dbReference type="ARBA" id="ARBA00023136"/>
    </source>
</evidence>
<comment type="similarity">
    <text evidence="2">Belongs to the MscS (TC 1.A.23) family.</text>
</comment>
<evidence type="ECO:0000256" key="5">
    <source>
        <dbReference type="ARBA" id="ARBA00022989"/>
    </source>
</evidence>
<evidence type="ECO:0000256" key="7">
    <source>
        <dbReference type="SAM" id="Phobius"/>
    </source>
</evidence>
<accession>A0A6N8G1F7</accession>
<dbReference type="Gene3D" id="1.10.287.1260">
    <property type="match status" value="1"/>
</dbReference>
<dbReference type="GO" id="GO:0008381">
    <property type="term" value="F:mechanosensitive monoatomic ion channel activity"/>
    <property type="evidence" value="ECO:0007669"/>
    <property type="project" value="InterPro"/>
</dbReference>
<dbReference type="SUPFAM" id="SSF82689">
    <property type="entry name" value="Mechanosensitive channel protein MscS (YggB), C-terminal domain"/>
    <property type="match status" value="1"/>
</dbReference>
<dbReference type="GO" id="GO:0005886">
    <property type="term" value="C:plasma membrane"/>
    <property type="evidence" value="ECO:0007669"/>
    <property type="project" value="UniProtKB-SubCell"/>
</dbReference>
<dbReference type="InterPro" id="IPR045275">
    <property type="entry name" value="MscS_archaea/bacteria_type"/>
</dbReference>
<feature type="transmembrane region" description="Helical" evidence="7">
    <location>
        <begin position="175"/>
        <end position="195"/>
    </location>
</feature>
<dbReference type="PANTHER" id="PTHR30221:SF1">
    <property type="entry name" value="SMALL-CONDUCTANCE MECHANOSENSITIVE CHANNEL"/>
    <property type="match status" value="1"/>
</dbReference>
<organism evidence="10 11">
    <name type="scientific">Gloeocapsopsis dulcis AAB1 = 1H9</name>
    <dbReference type="NCBI Taxonomy" id="1433147"/>
    <lineage>
        <taxon>Bacteria</taxon>
        <taxon>Bacillati</taxon>
        <taxon>Cyanobacteriota</taxon>
        <taxon>Cyanophyceae</taxon>
        <taxon>Oscillatoriophycideae</taxon>
        <taxon>Chroococcales</taxon>
        <taxon>Chroococcaceae</taxon>
        <taxon>Gloeocapsopsis</taxon>
        <taxon>Gloeocapsopsis dulcis</taxon>
    </lineage>
</organism>
<feature type="domain" description="Mechanosensitive ion channel MscS" evidence="8">
    <location>
        <begin position="260"/>
        <end position="325"/>
    </location>
</feature>
<comment type="caution">
    <text evidence="10">The sequence shown here is derived from an EMBL/GenBank/DDBJ whole genome shotgun (WGS) entry which is preliminary data.</text>
</comment>
<dbReference type="Gene3D" id="2.30.30.60">
    <property type="match status" value="1"/>
</dbReference>
<evidence type="ECO:0000256" key="3">
    <source>
        <dbReference type="ARBA" id="ARBA00022475"/>
    </source>
</evidence>
<dbReference type="InterPro" id="IPR011066">
    <property type="entry name" value="MscS_channel_C_sf"/>
</dbReference>
<keyword evidence="5 7" id="KW-1133">Transmembrane helix</keyword>